<dbReference type="InParanoid" id="Q22ZB2"/>
<feature type="transmembrane region" description="Helical" evidence="5">
    <location>
        <begin position="358"/>
        <end position="379"/>
    </location>
</feature>
<dbReference type="SMART" id="SM00184">
    <property type="entry name" value="RING"/>
    <property type="match status" value="1"/>
</dbReference>
<evidence type="ECO:0000256" key="1">
    <source>
        <dbReference type="ARBA" id="ARBA00022723"/>
    </source>
</evidence>
<keyword evidence="1" id="KW-0479">Metal-binding</keyword>
<dbReference type="Gene3D" id="3.30.40.10">
    <property type="entry name" value="Zinc/RING finger domain, C3HC4 (zinc finger)"/>
    <property type="match status" value="1"/>
</dbReference>
<dbReference type="InterPro" id="IPR013083">
    <property type="entry name" value="Znf_RING/FYVE/PHD"/>
</dbReference>
<evidence type="ECO:0000313" key="9">
    <source>
        <dbReference type="Proteomes" id="UP000009168"/>
    </source>
</evidence>
<keyword evidence="2 4" id="KW-0863">Zinc-finger</keyword>
<sequence>MKVDISKIITLFQLVICILDLIICQEEHDQPIKRDQVAKIFSLHNTLLDLHFGQQVIVPLNFQNTKYSIQKNQENGILIDELEFVLVEVKVDSNNLYQVYYREVGSFEQEQFQSIDGVHFFKFINLKNRTIEIVLRNIEYEIQYQSFLSKKIDFHNVNSIIQFQVEVISLQQVVCPFDCFGNGSCQQNGQCLCQEGYSQQFYCQTQIKDQAVQFDIQTRIFDQTQTNEIELIMNEDWVFQTINVLFDQYIQNQIESSISSHMKPLSVSIIIEYQKQDQSPNHKLILLDMNTSFRILQKEKTLGNRFITTIDVLYQDFQAKSLSNNKNSYPFIIGHKGCKSIDLVVKFNYLSQAGISEIFTLTFVIIFSVIFVYIFALILRRRKPSFFSQDIQSIMQMNLDQSEIQLNIEQINQQIQSQMPTFLYTLPTNNNLNGTHYECFICLNKYQDLDECRMTKCGHVFHKNCVDAWLQKSLVCPVDRVNLQVKC</sequence>
<dbReference type="InterPro" id="IPR000742">
    <property type="entry name" value="EGF"/>
</dbReference>
<dbReference type="AlphaFoldDB" id="Q22ZB2"/>
<dbReference type="EMBL" id="GG662798">
    <property type="protein sequence ID" value="EAR90409.2"/>
    <property type="molecule type" value="Genomic_DNA"/>
</dbReference>
<accession>Q22ZB2</accession>
<reference evidence="9" key="1">
    <citation type="journal article" date="2006" name="PLoS Biol.">
        <title>Macronuclear genome sequence of the ciliate Tetrahymena thermophila, a model eukaryote.</title>
        <authorList>
            <person name="Eisen J.A."/>
            <person name="Coyne R.S."/>
            <person name="Wu M."/>
            <person name="Wu D."/>
            <person name="Thiagarajan M."/>
            <person name="Wortman J.R."/>
            <person name="Badger J.H."/>
            <person name="Ren Q."/>
            <person name="Amedeo P."/>
            <person name="Jones K.M."/>
            <person name="Tallon L.J."/>
            <person name="Delcher A.L."/>
            <person name="Salzberg S.L."/>
            <person name="Silva J.C."/>
            <person name="Haas B.J."/>
            <person name="Majoros W.H."/>
            <person name="Farzad M."/>
            <person name="Carlton J.M."/>
            <person name="Smith R.K. Jr."/>
            <person name="Garg J."/>
            <person name="Pearlman R.E."/>
            <person name="Karrer K.M."/>
            <person name="Sun L."/>
            <person name="Manning G."/>
            <person name="Elde N.C."/>
            <person name="Turkewitz A.P."/>
            <person name="Asai D.J."/>
            <person name="Wilkes D.E."/>
            <person name="Wang Y."/>
            <person name="Cai H."/>
            <person name="Collins K."/>
            <person name="Stewart B.A."/>
            <person name="Lee S.R."/>
            <person name="Wilamowska K."/>
            <person name="Weinberg Z."/>
            <person name="Ruzzo W.L."/>
            <person name="Wloga D."/>
            <person name="Gaertig J."/>
            <person name="Frankel J."/>
            <person name="Tsao C.-C."/>
            <person name="Gorovsky M.A."/>
            <person name="Keeling P.J."/>
            <person name="Waller R.F."/>
            <person name="Patron N.J."/>
            <person name="Cherry J.M."/>
            <person name="Stover N.A."/>
            <person name="Krieger C.J."/>
            <person name="del Toro C."/>
            <person name="Ryder H.F."/>
            <person name="Williamson S.C."/>
            <person name="Barbeau R.A."/>
            <person name="Hamilton E.P."/>
            <person name="Orias E."/>
        </authorList>
    </citation>
    <scope>NUCLEOTIDE SEQUENCE [LARGE SCALE GENOMIC DNA]</scope>
    <source>
        <strain evidence="9">SB210</strain>
    </source>
</reference>
<gene>
    <name evidence="8" type="ORF">TTHERM_00112590</name>
</gene>
<feature type="domain" description="RING-type" evidence="7">
    <location>
        <begin position="439"/>
        <end position="480"/>
    </location>
</feature>
<protein>
    <submittedName>
        <fullName evidence="8">Zinc finger, C3HC4 type (RING finger) protein</fullName>
    </submittedName>
</protein>
<evidence type="ECO:0000256" key="4">
    <source>
        <dbReference type="PROSITE-ProRule" id="PRU00175"/>
    </source>
</evidence>
<dbReference type="PANTHER" id="PTHR14155:SF627">
    <property type="entry name" value="OS06G0192800 PROTEIN"/>
    <property type="match status" value="1"/>
</dbReference>
<dbReference type="STRING" id="312017.Q22ZB2"/>
<dbReference type="eggNOG" id="KOG0800">
    <property type="taxonomic scope" value="Eukaryota"/>
</dbReference>
<keyword evidence="5" id="KW-1133">Transmembrane helix</keyword>
<dbReference type="RefSeq" id="XP_001010654.2">
    <property type="nucleotide sequence ID" value="XM_001010654.2"/>
</dbReference>
<dbReference type="PROSITE" id="PS01186">
    <property type="entry name" value="EGF_2"/>
    <property type="match status" value="1"/>
</dbReference>
<keyword evidence="6" id="KW-0732">Signal</keyword>
<dbReference type="KEGG" id="tet:TTHERM_00112590"/>
<keyword evidence="5" id="KW-0472">Membrane</keyword>
<dbReference type="PROSITE" id="PS50089">
    <property type="entry name" value="ZF_RING_2"/>
    <property type="match status" value="1"/>
</dbReference>
<dbReference type="PANTHER" id="PTHR14155">
    <property type="entry name" value="RING FINGER DOMAIN-CONTAINING"/>
    <property type="match status" value="1"/>
</dbReference>
<evidence type="ECO:0000259" key="7">
    <source>
        <dbReference type="PROSITE" id="PS50089"/>
    </source>
</evidence>
<evidence type="ECO:0000256" key="3">
    <source>
        <dbReference type="ARBA" id="ARBA00022833"/>
    </source>
</evidence>
<keyword evidence="5" id="KW-0812">Transmembrane</keyword>
<dbReference type="InterPro" id="IPR053238">
    <property type="entry name" value="RING-H2_zinc_finger"/>
</dbReference>
<evidence type="ECO:0000313" key="8">
    <source>
        <dbReference type="EMBL" id="EAR90409.2"/>
    </source>
</evidence>
<evidence type="ECO:0000256" key="5">
    <source>
        <dbReference type="SAM" id="Phobius"/>
    </source>
</evidence>
<dbReference type="InterPro" id="IPR001841">
    <property type="entry name" value="Znf_RING"/>
</dbReference>
<evidence type="ECO:0000256" key="6">
    <source>
        <dbReference type="SAM" id="SignalP"/>
    </source>
</evidence>
<dbReference type="SUPFAM" id="SSF57850">
    <property type="entry name" value="RING/U-box"/>
    <property type="match status" value="1"/>
</dbReference>
<dbReference type="GO" id="GO:0008270">
    <property type="term" value="F:zinc ion binding"/>
    <property type="evidence" value="ECO:0007669"/>
    <property type="project" value="UniProtKB-KW"/>
</dbReference>
<dbReference type="HOGENOM" id="CLU_563253_0_0_1"/>
<dbReference type="GeneID" id="7843521"/>
<dbReference type="Pfam" id="PF13639">
    <property type="entry name" value="zf-RING_2"/>
    <property type="match status" value="1"/>
</dbReference>
<keyword evidence="3" id="KW-0862">Zinc</keyword>
<dbReference type="OrthoDB" id="378752at2759"/>
<proteinExistence type="predicted"/>
<dbReference type="Proteomes" id="UP000009168">
    <property type="component" value="Unassembled WGS sequence"/>
</dbReference>
<name>Q22ZB2_TETTS</name>
<organism evidence="8 9">
    <name type="scientific">Tetrahymena thermophila (strain SB210)</name>
    <dbReference type="NCBI Taxonomy" id="312017"/>
    <lineage>
        <taxon>Eukaryota</taxon>
        <taxon>Sar</taxon>
        <taxon>Alveolata</taxon>
        <taxon>Ciliophora</taxon>
        <taxon>Intramacronucleata</taxon>
        <taxon>Oligohymenophorea</taxon>
        <taxon>Hymenostomatida</taxon>
        <taxon>Tetrahymenina</taxon>
        <taxon>Tetrahymenidae</taxon>
        <taxon>Tetrahymena</taxon>
    </lineage>
</organism>
<dbReference type="Gene3D" id="2.60.120.260">
    <property type="entry name" value="Galactose-binding domain-like"/>
    <property type="match status" value="1"/>
</dbReference>
<keyword evidence="9" id="KW-1185">Reference proteome</keyword>
<feature type="chain" id="PRO_5004201328" evidence="6">
    <location>
        <begin position="25"/>
        <end position="487"/>
    </location>
</feature>
<feature type="signal peptide" evidence="6">
    <location>
        <begin position="1"/>
        <end position="24"/>
    </location>
</feature>
<evidence type="ECO:0000256" key="2">
    <source>
        <dbReference type="ARBA" id="ARBA00022771"/>
    </source>
</evidence>